<gene>
    <name evidence="2" type="ORF">IFO66_16995</name>
</gene>
<evidence type="ECO:0000313" key="3">
    <source>
        <dbReference type="Proteomes" id="UP000634529"/>
    </source>
</evidence>
<evidence type="ECO:0000313" key="2">
    <source>
        <dbReference type="EMBL" id="MBD8499990.1"/>
    </source>
</evidence>
<keyword evidence="1" id="KW-1133">Transmembrane helix</keyword>
<dbReference type="EMBL" id="JACYTN010000017">
    <property type="protein sequence ID" value="MBD8499990.1"/>
    <property type="molecule type" value="Genomic_DNA"/>
</dbReference>
<keyword evidence="1" id="KW-0812">Transmembrane</keyword>
<protein>
    <submittedName>
        <fullName evidence="2">Uncharacterized protein</fullName>
    </submittedName>
</protein>
<keyword evidence="1" id="KW-0472">Membrane</keyword>
<feature type="transmembrane region" description="Helical" evidence="1">
    <location>
        <begin position="67"/>
        <end position="100"/>
    </location>
</feature>
<reference evidence="2 3" key="1">
    <citation type="submission" date="2020-09" db="EMBL/GenBank/DDBJ databases">
        <title>Paenibacillus sp. CAU 1523 isolated from sand of Haeundae Beach.</title>
        <authorList>
            <person name="Kim W."/>
        </authorList>
    </citation>
    <scope>NUCLEOTIDE SEQUENCE [LARGE SCALE GENOMIC DNA]</scope>
    <source>
        <strain evidence="2 3">CAU 1523</strain>
    </source>
</reference>
<accession>A0ABR9B0R7</accession>
<organism evidence="2 3">
    <name type="scientific">Paenibacillus arenosi</name>
    <dbReference type="NCBI Taxonomy" id="2774142"/>
    <lineage>
        <taxon>Bacteria</taxon>
        <taxon>Bacillati</taxon>
        <taxon>Bacillota</taxon>
        <taxon>Bacilli</taxon>
        <taxon>Bacillales</taxon>
        <taxon>Paenibacillaceae</taxon>
        <taxon>Paenibacillus</taxon>
    </lineage>
</organism>
<dbReference type="Proteomes" id="UP000634529">
    <property type="component" value="Unassembled WGS sequence"/>
</dbReference>
<comment type="caution">
    <text evidence="2">The sequence shown here is derived from an EMBL/GenBank/DDBJ whole genome shotgun (WGS) entry which is preliminary data.</text>
</comment>
<keyword evidence="3" id="KW-1185">Reference proteome</keyword>
<sequence length="146" mass="16575">MKSNFKQLVLIVIISLICSVVNFDSYLKGYLPSFSQALCSSLFIVYWLLHAFFMARKGMRFIKLSSLYWGIGASLFVCGYYAKLSIVFIPVTLLFAGPLYGLRYFINMPADILFTMVSFIFVYSVSVIGFLLGKHVNRLTDSRVNS</sequence>
<dbReference type="RefSeq" id="WP_192026309.1">
    <property type="nucleotide sequence ID" value="NZ_JACYTN010000017.1"/>
</dbReference>
<feature type="transmembrane region" description="Helical" evidence="1">
    <location>
        <begin position="33"/>
        <end position="55"/>
    </location>
</feature>
<evidence type="ECO:0000256" key="1">
    <source>
        <dbReference type="SAM" id="Phobius"/>
    </source>
</evidence>
<name>A0ABR9B0R7_9BACL</name>
<feature type="transmembrane region" description="Helical" evidence="1">
    <location>
        <begin position="112"/>
        <end position="133"/>
    </location>
</feature>
<proteinExistence type="predicted"/>